<evidence type="ECO:0000313" key="2">
    <source>
        <dbReference type="Proteomes" id="UP001058974"/>
    </source>
</evidence>
<accession>A0A9D4ZZ67</accession>
<comment type="caution">
    <text evidence="1">The sequence shown here is derived from an EMBL/GenBank/DDBJ whole genome shotgun (WGS) entry which is preliminary data.</text>
</comment>
<name>A0A9D4ZZ67_PEA</name>
<protein>
    <submittedName>
        <fullName evidence="1">Uncharacterized protein</fullName>
    </submittedName>
</protein>
<sequence length="133" mass="14648">MGSGLTVMQRKHIKAKEAVGGKSQSRCDGAAQIAVNIRYGVSYLTQVTVTNHNREVENQAIEAARDKTSAAHEDNALADVHVDEAKAETTELARKFGELKKKVFSMWQSDQAGPSTAPFSVLQLEYHDFNNQE</sequence>
<evidence type="ECO:0000313" key="1">
    <source>
        <dbReference type="EMBL" id="KAI5389871.1"/>
    </source>
</evidence>
<gene>
    <name evidence="1" type="ORF">KIW84_075251</name>
</gene>
<organism evidence="1 2">
    <name type="scientific">Pisum sativum</name>
    <name type="common">Garden pea</name>
    <name type="synonym">Lathyrus oleraceus</name>
    <dbReference type="NCBI Taxonomy" id="3888"/>
    <lineage>
        <taxon>Eukaryota</taxon>
        <taxon>Viridiplantae</taxon>
        <taxon>Streptophyta</taxon>
        <taxon>Embryophyta</taxon>
        <taxon>Tracheophyta</taxon>
        <taxon>Spermatophyta</taxon>
        <taxon>Magnoliopsida</taxon>
        <taxon>eudicotyledons</taxon>
        <taxon>Gunneridae</taxon>
        <taxon>Pentapetalae</taxon>
        <taxon>rosids</taxon>
        <taxon>fabids</taxon>
        <taxon>Fabales</taxon>
        <taxon>Fabaceae</taxon>
        <taxon>Papilionoideae</taxon>
        <taxon>50 kb inversion clade</taxon>
        <taxon>NPAAA clade</taxon>
        <taxon>Hologalegina</taxon>
        <taxon>IRL clade</taxon>
        <taxon>Fabeae</taxon>
        <taxon>Lathyrus</taxon>
    </lineage>
</organism>
<dbReference type="Gramene" id="Psat07G0525100-T1">
    <property type="protein sequence ID" value="KAI5389871.1"/>
    <property type="gene ID" value="KIW84_075251"/>
</dbReference>
<dbReference type="EMBL" id="JAMSHJ010000007">
    <property type="protein sequence ID" value="KAI5389871.1"/>
    <property type="molecule type" value="Genomic_DNA"/>
</dbReference>
<keyword evidence="2" id="KW-1185">Reference proteome</keyword>
<dbReference type="Proteomes" id="UP001058974">
    <property type="component" value="Chromosome 7"/>
</dbReference>
<dbReference type="AlphaFoldDB" id="A0A9D4ZZ67"/>
<reference evidence="1 2" key="1">
    <citation type="journal article" date="2022" name="Nat. Genet.">
        <title>Improved pea reference genome and pan-genome highlight genomic features and evolutionary characteristics.</title>
        <authorList>
            <person name="Yang T."/>
            <person name="Liu R."/>
            <person name="Luo Y."/>
            <person name="Hu S."/>
            <person name="Wang D."/>
            <person name="Wang C."/>
            <person name="Pandey M.K."/>
            <person name="Ge S."/>
            <person name="Xu Q."/>
            <person name="Li N."/>
            <person name="Li G."/>
            <person name="Huang Y."/>
            <person name="Saxena R.K."/>
            <person name="Ji Y."/>
            <person name="Li M."/>
            <person name="Yan X."/>
            <person name="He Y."/>
            <person name="Liu Y."/>
            <person name="Wang X."/>
            <person name="Xiang C."/>
            <person name="Varshney R.K."/>
            <person name="Ding H."/>
            <person name="Gao S."/>
            <person name="Zong X."/>
        </authorList>
    </citation>
    <scope>NUCLEOTIDE SEQUENCE [LARGE SCALE GENOMIC DNA]</scope>
    <source>
        <strain evidence="1 2">cv. Zhongwan 6</strain>
    </source>
</reference>
<proteinExistence type="predicted"/>